<dbReference type="OrthoDB" id="565471at2759"/>
<protein>
    <recommendedName>
        <fullName evidence="2">Small ribosomal subunit protein uS2c</fullName>
    </recommendedName>
</protein>
<dbReference type="SUPFAM" id="SSF52313">
    <property type="entry name" value="Ribosomal protein S2"/>
    <property type="match status" value="1"/>
</dbReference>
<dbReference type="PANTHER" id="PTHR12534:SF0">
    <property type="entry name" value="SMALL RIBOSOMAL SUBUNIT PROTEIN US2M"/>
    <property type="match status" value="1"/>
</dbReference>
<keyword evidence="4" id="KW-1185">Reference proteome</keyword>
<gene>
    <name evidence="3" type="ORF">GIB67_016438</name>
</gene>
<name>A0A7J7MH28_9MAGN</name>
<organism evidence="3 4">
    <name type="scientific">Kingdonia uniflora</name>
    <dbReference type="NCBI Taxonomy" id="39325"/>
    <lineage>
        <taxon>Eukaryota</taxon>
        <taxon>Viridiplantae</taxon>
        <taxon>Streptophyta</taxon>
        <taxon>Embryophyta</taxon>
        <taxon>Tracheophyta</taxon>
        <taxon>Spermatophyta</taxon>
        <taxon>Magnoliopsida</taxon>
        <taxon>Ranunculales</taxon>
        <taxon>Circaeasteraceae</taxon>
        <taxon>Kingdonia</taxon>
    </lineage>
</organism>
<dbReference type="InterPro" id="IPR023591">
    <property type="entry name" value="Ribosomal_uS2_flav_dom_sf"/>
</dbReference>
<accession>A0A7J7MH28</accession>
<dbReference type="Gene3D" id="3.40.50.10490">
    <property type="entry name" value="Glucose-6-phosphate isomerase like protein, domain 1"/>
    <property type="match status" value="1"/>
</dbReference>
<reference evidence="3 4" key="1">
    <citation type="journal article" date="2020" name="IScience">
        <title>Genome Sequencing of the Endangered Kingdonia uniflora (Circaeasteraceae, Ranunculales) Reveals Potential Mechanisms of Evolutionary Specialization.</title>
        <authorList>
            <person name="Sun Y."/>
            <person name="Deng T."/>
            <person name="Zhang A."/>
            <person name="Moore M.J."/>
            <person name="Landis J.B."/>
            <person name="Lin N."/>
            <person name="Zhang H."/>
            <person name="Zhang X."/>
            <person name="Huang J."/>
            <person name="Zhang X."/>
            <person name="Sun H."/>
            <person name="Wang H."/>
        </authorList>
    </citation>
    <scope>NUCLEOTIDE SEQUENCE [LARGE SCALE GENOMIC DNA]</scope>
    <source>
        <strain evidence="3">TB1705</strain>
        <tissue evidence="3">Leaf</tissue>
    </source>
</reference>
<evidence type="ECO:0000256" key="1">
    <source>
        <dbReference type="ARBA" id="ARBA00006242"/>
    </source>
</evidence>
<comment type="caution">
    <text evidence="3">The sequence shown here is derived from an EMBL/GenBank/DDBJ whole genome shotgun (WGS) entry which is preliminary data.</text>
</comment>
<dbReference type="GO" id="GO:0006412">
    <property type="term" value="P:translation"/>
    <property type="evidence" value="ECO:0007669"/>
    <property type="project" value="InterPro"/>
</dbReference>
<evidence type="ECO:0000313" key="4">
    <source>
        <dbReference type="Proteomes" id="UP000541444"/>
    </source>
</evidence>
<dbReference type="EMBL" id="JACGCM010001511">
    <property type="protein sequence ID" value="KAF6154186.1"/>
    <property type="molecule type" value="Genomic_DNA"/>
</dbReference>
<dbReference type="CDD" id="cd01425">
    <property type="entry name" value="RPS2"/>
    <property type="match status" value="1"/>
</dbReference>
<evidence type="ECO:0000256" key="2">
    <source>
        <dbReference type="ARBA" id="ARBA00035155"/>
    </source>
</evidence>
<sequence>MPRWYVSELVYYRNKTLKILGLENGTKGGKAESFTERDAVILKRKLSRLQTFLGGIKYMTGLPDIVIIVDQQEENTALRDCVTLRIPTICLIDANCDPDLEDLSIPANDDAIASI</sequence>
<dbReference type="Proteomes" id="UP000541444">
    <property type="component" value="Unassembled WGS sequence"/>
</dbReference>
<dbReference type="PRINTS" id="PR00395">
    <property type="entry name" value="RIBOSOMALS2"/>
</dbReference>
<comment type="similarity">
    <text evidence="1">Belongs to the universal ribosomal protein uS2 family.</text>
</comment>
<dbReference type="NCBIfam" id="TIGR01011">
    <property type="entry name" value="rpsB_bact"/>
    <property type="match status" value="1"/>
</dbReference>
<dbReference type="GO" id="GO:0003735">
    <property type="term" value="F:structural constituent of ribosome"/>
    <property type="evidence" value="ECO:0007669"/>
    <property type="project" value="InterPro"/>
</dbReference>
<evidence type="ECO:0000313" key="3">
    <source>
        <dbReference type="EMBL" id="KAF6154186.1"/>
    </source>
</evidence>
<dbReference type="PANTHER" id="PTHR12534">
    <property type="entry name" value="30S RIBOSOMAL PROTEIN S2 PROKARYOTIC AND ORGANELLAR"/>
    <property type="match status" value="1"/>
</dbReference>
<dbReference type="GO" id="GO:0005763">
    <property type="term" value="C:mitochondrial small ribosomal subunit"/>
    <property type="evidence" value="ECO:0007669"/>
    <property type="project" value="TreeGrafter"/>
</dbReference>
<dbReference type="InterPro" id="IPR001865">
    <property type="entry name" value="Ribosomal_uS2"/>
</dbReference>
<dbReference type="InterPro" id="IPR005706">
    <property type="entry name" value="Ribosomal_uS2_bac/mit/plastid"/>
</dbReference>
<proteinExistence type="inferred from homology"/>
<dbReference type="Pfam" id="PF00318">
    <property type="entry name" value="Ribosomal_S2"/>
    <property type="match status" value="1"/>
</dbReference>
<dbReference type="AlphaFoldDB" id="A0A7J7MH28"/>